<dbReference type="PANTHER" id="PTHR30070:SF1">
    <property type="entry name" value="CYTOCHROME C BIOGENESIS B-RELATED"/>
    <property type="match status" value="1"/>
</dbReference>
<dbReference type="Pfam" id="PF03379">
    <property type="entry name" value="CcmB"/>
    <property type="match status" value="1"/>
</dbReference>
<keyword evidence="8 12" id="KW-0812">Transmembrane</keyword>
<dbReference type="PRINTS" id="PR01414">
    <property type="entry name" value="CCMBBIOGNSIS"/>
</dbReference>
<keyword evidence="9" id="KW-0201">Cytochrome c-type biogenesis</keyword>
<evidence type="ECO:0000256" key="2">
    <source>
        <dbReference type="ARBA" id="ARBA00004429"/>
    </source>
</evidence>
<name>A0ABZ2K2V1_9BACT</name>
<dbReference type="RefSeq" id="WP_394843646.1">
    <property type="nucleotide sequence ID" value="NZ_CP089982.1"/>
</dbReference>
<protein>
    <recommendedName>
        <fullName evidence="4">Heme exporter protein B</fullName>
    </recommendedName>
</protein>
<organism evidence="13 14">
    <name type="scientific">Pendulispora brunnea</name>
    <dbReference type="NCBI Taxonomy" id="2905690"/>
    <lineage>
        <taxon>Bacteria</taxon>
        <taxon>Pseudomonadati</taxon>
        <taxon>Myxococcota</taxon>
        <taxon>Myxococcia</taxon>
        <taxon>Myxococcales</taxon>
        <taxon>Sorangiineae</taxon>
        <taxon>Pendulisporaceae</taxon>
        <taxon>Pendulispora</taxon>
    </lineage>
</organism>
<dbReference type="Proteomes" id="UP001379533">
    <property type="component" value="Chromosome"/>
</dbReference>
<comment type="subcellular location">
    <subcellularLocation>
        <location evidence="2">Cell inner membrane</location>
        <topology evidence="2">Multi-pass membrane protein</topology>
    </subcellularLocation>
</comment>
<evidence type="ECO:0000256" key="4">
    <source>
        <dbReference type="ARBA" id="ARBA00016452"/>
    </source>
</evidence>
<evidence type="ECO:0000256" key="11">
    <source>
        <dbReference type="ARBA" id="ARBA00023136"/>
    </source>
</evidence>
<feature type="transmembrane region" description="Helical" evidence="12">
    <location>
        <begin position="67"/>
        <end position="85"/>
    </location>
</feature>
<keyword evidence="14" id="KW-1185">Reference proteome</keyword>
<dbReference type="PIRSF" id="PIRSF002764">
    <property type="entry name" value="CcmB"/>
    <property type="match status" value="1"/>
</dbReference>
<keyword evidence="7" id="KW-0997">Cell inner membrane</keyword>
<proteinExistence type="inferred from homology"/>
<evidence type="ECO:0000256" key="3">
    <source>
        <dbReference type="ARBA" id="ARBA00010544"/>
    </source>
</evidence>
<keyword evidence="11 12" id="KW-0472">Membrane</keyword>
<dbReference type="InterPro" id="IPR003544">
    <property type="entry name" value="Cyt_c_biogenesis_CcmB"/>
</dbReference>
<evidence type="ECO:0000256" key="10">
    <source>
        <dbReference type="ARBA" id="ARBA00022989"/>
    </source>
</evidence>
<evidence type="ECO:0000256" key="1">
    <source>
        <dbReference type="ARBA" id="ARBA00002442"/>
    </source>
</evidence>
<sequence>MKGQDRIRDTPSLLPSPMQAAWLVAAKDLRIELRTREIVTTAGFFATLVAIMTSVAFQSGAETTRRIAPGAVWLSIAFSSVLALGRTWQREREDGALVGLLVTPIARASLFLGKAMGVFAFVLAVEVIVVPVVALLFHIDLPDVLLPLAVVLALGTLGVAATGTLFGAMTVRTRARDLVLATVLFPLLSPTLVSGVAATRDILSGLPLGEITDYLILLTAFDVLALIGGLTLFGALIDE</sequence>
<feature type="transmembrane region" description="Helical" evidence="12">
    <location>
        <begin position="38"/>
        <end position="61"/>
    </location>
</feature>
<gene>
    <name evidence="13" type="ORF">LZC95_42170</name>
</gene>
<keyword evidence="10 12" id="KW-1133">Transmembrane helix</keyword>
<evidence type="ECO:0000256" key="7">
    <source>
        <dbReference type="ARBA" id="ARBA00022519"/>
    </source>
</evidence>
<evidence type="ECO:0000256" key="8">
    <source>
        <dbReference type="ARBA" id="ARBA00022692"/>
    </source>
</evidence>
<keyword evidence="6" id="KW-1003">Cell membrane</keyword>
<comment type="function">
    <text evidence="1">Required for the export of heme to the periplasm for the biogenesis of c-type cytochromes.</text>
</comment>
<feature type="transmembrane region" description="Helical" evidence="12">
    <location>
        <begin position="117"/>
        <end position="139"/>
    </location>
</feature>
<feature type="transmembrane region" description="Helical" evidence="12">
    <location>
        <begin position="145"/>
        <end position="166"/>
    </location>
</feature>
<evidence type="ECO:0000256" key="12">
    <source>
        <dbReference type="SAM" id="Phobius"/>
    </source>
</evidence>
<dbReference type="InterPro" id="IPR026031">
    <property type="entry name" value="Cyt_c_CcmB_bac"/>
</dbReference>
<feature type="transmembrane region" description="Helical" evidence="12">
    <location>
        <begin position="178"/>
        <end position="199"/>
    </location>
</feature>
<dbReference type="PANTHER" id="PTHR30070">
    <property type="entry name" value="HEME EXPORTER PROTEIN B"/>
    <property type="match status" value="1"/>
</dbReference>
<comment type="similarity">
    <text evidence="3">Belongs to the CcmB/CycW/HelB family.</text>
</comment>
<evidence type="ECO:0000256" key="6">
    <source>
        <dbReference type="ARBA" id="ARBA00022475"/>
    </source>
</evidence>
<reference evidence="13 14" key="1">
    <citation type="submission" date="2021-12" db="EMBL/GenBank/DDBJ databases">
        <title>Discovery of the Pendulisporaceae a myxobacterial family with distinct sporulation behavior and unique specialized metabolism.</title>
        <authorList>
            <person name="Garcia R."/>
            <person name="Popoff A."/>
            <person name="Bader C.D."/>
            <person name="Loehr J."/>
            <person name="Walesch S."/>
            <person name="Walt C."/>
            <person name="Boldt J."/>
            <person name="Bunk B."/>
            <person name="Haeckl F.J.F.P.J."/>
            <person name="Gunesch A.P."/>
            <person name="Birkelbach J."/>
            <person name="Nuebel U."/>
            <person name="Pietschmann T."/>
            <person name="Bach T."/>
            <person name="Mueller R."/>
        </authorList>
    </citation>
    <scope>NUCLEOTIDE SEQUENCE [LARGE SCALE GENOMIC DNA]</scope>
    <source>
        <strain evidence="13 14">MSr12523</strain>
    </source>
</reference>
<accession>A0ABZ2K2V1</accession>
<evidence type="ECO:0000313" key="14">
    <source>
        <dbReference type="Proteomes" id="UP001379533"/>
    </source>
</evidence>
<evidence type="ECO:0000256" key="9">
    <source>
        <dbReference type="ARBA" id="ARBA00022748"/>
    </source>
</evidence>
<evidence type="ECO:0000313" key="13">
    <source>
        <dbReference type="EMBL" id="WXA93047.1"/>
    </source>
</evidence>
<keyword evidence="5" id="KW-0813">Transport</keyword>
<evidence type="ECO:0000256" key="5">
    <source>
        <dbReference type="ARBA" id="ARBA00022448"/>
    </source>
</evidence>
<feature type="transmembrane region" description="Helical" evidence="12">
    <location>
        <begin position="214"/>
        <end position="237"/>
    </location>
</feature>
<dbReference type="EMBL" id="CP089982">
    <property type="protein sequence ID" value="WXA93047.1"/>
    <property type="molecule type" value="Genomic_DNA"/>
</dbReference>